<reference evidence="7 10" key="3">
    <citation type="submission" date="2020-02" db="EMBL/GenBank/DDBJ databases">
        <title>Newly sequenced genome of strain CSTR1 showed variability in Candidatus Kuenenia stuttgartiensis genomes.</title>
        <authorList>
            <person name="Ding C."/>
            <person name="Adrian L."/>
        </authorList>
    </citation>
    <scope>NUCLEOTIDE SEQUENCE [LARGE SCALE GENOMIC DNA]</scope>
    <source>
        <strain evidence="7 10">CSTR1</strain>
    </source>
</reference>
<dbReference type="InterPro" id="IPR029063">
    <property type="entry name" value="SAM-dependent_MTases_sf"/>
</dbReference>
<accession>A0A2C9CLA9</accession>
<evidence type="ECO:0000256" key="3">
    <source>
        <dbReference type="ARBA" id="ARBA00022603"/>
    </source>
</evidence>
<feature type="domain" description="DNA methylase adenine-specific" evidence="6">
    <location>
        <begin position="286"/>
        <end position="524"/>
    </location>
</feature>
<proteinExistence type="inferred from homology"/>
<dbReference type="InterPro" id="IPR050953">
    <property type="entry name" value="N4_N6_ade-DNA_methylase"/>
</dbReference>
<dbReference type="GO" id="GO:0008170">
    <property type="term" value="F:N-methyltransferase activity"/>
    <property type="evidence" value="ECO:0007669"/>
    <property type="project" value="InterPro"/>
</dbReference>
<evidence type="ECO:0000256" key="5">
    <source>
        <dbReference type="ARBA" id="ARBA00047942"/>
    </source>
</evidence>
<dbReference type="GO" id="GO:0032259">
    <property type="term" value="P:methylation"/>
    <property type="evidence" value="ECO:0007669"/>
    <property type="project" value="UniProtKB-KW"/>
</dbReference>
<name>A0A2C9CLA9_KUEST</name>
<evidence type="ECO:0000313" key="7">
    <source>
        <dbReference type="EMBL" id="QII11914.1"/>
    </source>
</evidence>
<keyword evidence="3 8" id="KW-0489">Methyltransferase</keyword>
<organism evidence="8 9">
    <name type="scientific">Kuenenia stuttgartiensis</name>
    <dbReference type="NCBI Taxonomy" id="174633"/>
    <lineage>
        <taxon>Bacteria</taxon>
        <taxon>Pseudomonadati</taxon>
        <taxon>Planctomycetota</taxon>
        <taxon>Candidatus Brocadiia</taxon>
        <taxon>Candidatus Brocadiales</taxon>
        <taxon>Candidatus Brocadiaceae</taxon>
        <taxon>Candidatus Kuenenia</taxon>
    </lineage>
</organism>
<dbReference type="InterPro" id="IPR003356">
    <property type="entry name" value="DNA_methylase_A-5"/>
</dbReference>
<sequence>MEDKAHNNELFNENLSCNHNIMTNKIIGQVENAFIKIGYSKNLIQKDYKYVDLFSSCTPIRTVNYALFGQEPFDYRSACFGIQIAAPNRSTDDVANELKSLGAPQIFIINNGKTERWAITESEPLLKDKYETACLPNVIAQNLRDWEPQAIIRAKSGFARPGPRQLDFVDIGLLPAIDYKASQKIDHLLRAVLNYAEEDFHERDLLFDAPAVFQVVFSLLAAKVLKDRNICNAKGIDFSIPQTALQAIYEHYGFSLTTPASKIPELTLESISQKIGKIFPLNNISVDTLTYIYENTFVSQKSRQELGIHSTPSYVADYILSQIPIEDLQREQWHVTDPMCGHGIFLIAAMRRMKSLLPGDWDSKQRHTFFIKHLHGIEIDPFSVEVARMCLMLADFPESNSWDLQRQDIFADNILENSMAKTMILVGNPPFENIKGKRPETPKPAELLHRTLPILPNNALIGLVLPRSFLDGSDYKNERTALLSNFKIISVTCLPDRVFLYSDMETTVIVARKQQARKNWNMLYREVRDSERDDFQIRHGVTWEDNVPQSYLKDKMQGRLVVPLLREIWERLEGYTRFGEIVDISIGVQYKPNLGKERLCEIIRDVPFPGSKPGISKVTKGFMQFIAEDTVYMSTDKQYRRFETSTAWELPWDKPKVIVPASRMSRGPWRYAAALDKNGCIVSRRFYSIWPKSKTFDVAMLATLLNSPIAVAFIYAHSFQKDIPKRVYTDIPIPEISIDTKQIIDYLVNHYLKVLRKDETEAKKTLLQIDAEILKLYKLPPRLERQLLDIFWGHQRPVPFEFKGYISPEINAWIPLHIYISEQFNNATPDKIMERIPLIRDTEFINYLKKLGTEE</sequence>
<dbReference type="EMBL" id="LT934425">
    <property type="protein sequence ID" value="SOH06512.1"/>
    <property type="molecule type" value="Genomic_DNA"/>
</dbReference>
<comment type="catalytic activity">
    <reaction evidence="5">
        <text>a 2'-deoxyadenosine in DNA + S-adenosyl-L-methionine = an N(6)-methyl-2'-deoxyadenosine in DNA + S-adenosyl-L-homocysteine + H(+)</text>
        <dbReference type="Rhea" id="RHEA:15197"/>
        <dbReference type="Rhea" id="RHEA-COMP:12418"/>
        <dbReference type="Rhea" id="RHEA-COMP:12419"/>
        <dbReference type="ChEBI" id="CHEBI:15378"/>
        <dbReference type="ChEBI" id="CHEBI:57856"/>
        <dbReference type="ChEBI" id="CHEBI:59789"/>
        <dbReference type="ChEBI" id="CHEBI:90615"/>
        <dbReference type="ChEBI" id="CHEBI:90616"/>
        <dbReference type="EC" id="2.1.1.72"/>
    </reaction>
</comment>
<dbReference type="Gene3D" id="3.40.50.150">
    <property type="entry name" value="Vaccinia Virus protein VP39"/>
    <property type="match status" value="1"/>
</dbReference>
<evidence type="ECO:0000313" key="9">
    <source>
        <dbReference type="Proteomes" id="UP000221734"/>
    </source>
</evidence>
<evidence type="ECO:0000256" key="2">
    <source>
        <dbReference type="ARBA" id="ARBA00011900"/>
    </source>
</evidence>
<dbReference type="PANTHER" id="PTHR33841">
    <property type="entry name" value="DNA METHYLTRANSFERASE YEEA-RELATED"/>
    <property type="match status" value="1"/>
</dbReference>
<protein>
    <recommendedName>
        <fullName evidence="2">site-specific DNA-methyltransferase (adenine-specific)</fullName>
        <ecNumber evidence="2">2.1.1.72</ecNumber>
    </recommendedName>
</protein>
<dbReference type="OrthoDB" id="9806213at2"/>
<evidence type="ECO:0000313" key="10">
    <source>
        <dbReference type="Proteomes" id="UP000501926"/>
    </source>
</evidence>
<dbReference type="GO" id="GO:0009007">
    <property type="term" value="F:site-specific DNA-methyltransferase (adenine-specific) activity"/>
    <property type="evidence" value="ECO:0007669"/>
    <property type="project" value="UniProtKB-EC"/>
</dbReference>
<dbReference type="EC" id="2.1.1.72" evidence="2"/>
<dbReference type="Proteomes" id="UP000501926">
    <property type="component" value="Chromosome"/>
</dbReference>
<dbReference type="RefSeq" id="WP_099326884.1">
    <property type="nucleotide sequence ID" value="NZ_CP049055.1"/>
</dbReference>
<gene>
    <name evidence="7" type="ORF">KsCSTR_25350</name>
    <name evidence="8" type="ORF">KSMBR1_4040</name>
</gene>
<dbReference type="PANTHER" id="PTHR33841:SF1">
    <property type="entry name" value="DNA METHYLTRANSFERASE A"/>
    <property type="match status" value="1"/>
</dbReference>
<dbReference type="AlphaFoldDB" id="A0A2C9CLA9"/>
<keyword evidence="9" id="KW-1185">Reference proteome</keyword>
<evidence type="ECO:0000256" key="1">
    <source>
        <dbReference type="ARBA" id="ARBA00006594"/>
    </source>
</evidence>
<reference evidence="9" key="2">
    <citation type="submission" date="2017-10" db="EMBL/GenBank/DDBJ databases">
        <authorList>
            <person name="Frank J."/>
        </authorList>
    </citation>
    <scope>NUCLEOTIDE SEQUENCE [LARGE SCALE GENOMIC DNA]</scope>
</reference>
<dbReference type="KEGG" id="kst:KSMBR1_4040"/>
<evidence type="ECO:0000313" key="8">
    <source>
        <dbReference type="EMBL" id="SOH06512.1"/>
    </source>
</evidence>
<dbReference type="PRINTS" id="PR00507">
    <property type="entry name" value="N12N6MTFRASE"/>
</dbReference>
<dbReference type="SUPFAM" id="SSF53335">
    <property type="entry name" value="S-adenosyl-L-methionine-dependent methyltransferases"/>
    <property type="match status" value="1"/>
</dbReference>
<dbReference type="EMBL" id="CP049055">
    <property type="protein sequence ID" value="QII11914.1"/>
    <property type="molecule type" value="Genomic_DNA"/>
</dbReference>
<evidence type="ECO:0000259" key="6">
    <source>
        <dbReference type="Pfam" id="PF02384"/>
    </source>
</evidence>
<dbReference type="GO" id="GO:0003677">
    <property type="term" value="F:DNA binding"/>
    <property type="evidence" value="ECO:0007669"/>
    <property type="project" value="InterPro"/>
</dbReference>
<dbReference type="Proteomes" id="UP000221734">
    <property type="component" value="Chromosome Kuenenia_stuttgartiensis_MBR1"/>
</dbReference>
<comment type="similarity">
    <text evidence="1">Belongs to the N(4)/N(6)-methyltransferase family.</text>
</comment>
<reference evidence="8" key="1">
    <citation type="submission" date="2017-10" db="EMBL/GenBank/DDBJ databases">
        <authorList>
            <person name="Banno H."/>
            <person name="Chua N.-H."/>
        </authorList>
    </citation>
    <scope>NUCLEOTIDE SEQUENCE [LARGE SCALE GENOMIC DNA]</scope>
    <source>
        <strain evidence="8">Kuenenia_mbr1_ru-nijmegen</strain>
    </source>
</reference>
<dbReference type="Pfam" id="PF02384">
    <property type="entry name" value="N6_Mtase"/>
    <property type="match status" value="1"/>
</dbReference>
<evidence type="ECO:0000256" key="4">
    <source>
        <dbReference type="ARBA" id="ARBA00022679"/>
    </source>
</evidence>
<keyword evidence="4 8" id="KW-0808">Transferase</keyword>